<dbReference type="InterPro" id="IPR011453">
    <property type="entry name" value="DUF1559"/>
</dbReference>
<protein>
    <submittedName>
        <fullName evidence="3">Type II secretion system protein G</fullName>
    </submittedName>
</protein>
<dbReference type="InterPro" id="IPR027558">
    <property type="entry name" value="Pre_pil_HX9DG_C"/>
</dbReference>
<dbReference type="InterPro" id="IPR012902">
    <property type="entry name" value="N_methyl_site"/>
</dbReference>
<organism evidence="3 4">
    <name type="scientific">Botrimarina mediterranea</name>
    <dbReference type="NCBI Taxonomy" id="2528022"/>
    <lineage>
        <taxon>Bacteria</taxon>
        <taxon>Pseudomonadati</taxon>
        <taxon>Planctomycetota</taxon>
        <taxon>Planctomycetia</taxon>
        <taxon>Pirellulales</taxon>
        <taxon>Lacipirellulaceae</taxon>
        <taxon>Botrimarina</taxon>
    </lineage>
</organism>
<dbReference type="EMBL" id="CP036349">
    <property type="protein sequence ID" value="QDV76390.1"/>
    <property type="molecule type" value="Genomic_DNA"/>
</dbReference>
<dbReference type="PANTHER" id="PTHR30093:SF2">
    <property type="entry name" value="TYPE II SECRETION SYSTEM PROTEIN H"/>
    <property type="match status" value="1"/>
</dbReference>
<evidence type="ECO:0000256" key="1">
    <source>
        <dbReference type="SAM" id="Phobius"/>
    </source>
</evidence>
<dbReference type="PANTHER" id="PTHR30093">
    <property type="entry name" value="GENERAL SECRETION PATHWAY PROTEIN G"/>
    <property type="match status" value="1"/>
</dbReference>
<dbReference type="NCBIfam" id="TIGR04294">
    <property type="entry name" value="pre_pil_HX9DG"/>
    <property type="match status" value="1"/>
</dbReference>
<dbReference type="PROSITE" id="PS00409">
    <property type="entry name" value="PROKAR_NTER_METHYL"/>
    <property type="match status" value="1"/>
</dbReference>
<proteinExistence type="predicted"/>
<feature type="domain" description="DUF1559" evidence="2">
    <location>
        <begin position="38"/>
        <end position="325"/>
    </location>
</feature>
<dbReference type="KEGG" id="bmei:Spa11_46200"/>
<evidence type="ECO:0000313" key="3">
    <source>
        <dbReference type="EMBL" id="QDV76390.1"/>
    </source>
</evidence>
<gene>
    <name evidence="3" type="primary">xcpT_13</name>
    <name evidence="3" type="ORF">Spa11_46200</name>
</gene>
<keyword evidence="1" id="KW-0812">Transmembrane</keyword>
<dbReference type="Proteomes" id="UP000316426">
    <property type="component" value="Chromosome"/>
</dbReference>
<sequence length="342" mass="35648">MTAGRADRSHQAGFTLVELLVVVAIIGILVALLLPAVQAAREASRRTSCVNKLRQVAVAMQNHVAAQGHFPSGAVSQANPDNPATPHNFYRWSALAAILPYLESGAAYDALDMTQPLYTGVSGSVSAANVEPVKQTLAEYLCPSDQGLPVSDKFGPTNYAVCAGIGLGDPATPFDDGSPADTGGLFGINSELRPAQITDGLSKTVLASESPLGVPRPSDPHDPVYEYKMVTLPLTDAKCAGPADWNVSDPRGFAWANGEFRCALYNHYHTPNAAEADCMAAAIGGMPATIFRAFGWRAARSLHPGGVNAALADGSVRFIGDDVDSAAWRAGATVAGGDSDDL</sequence>
<reference evidence="3 4" key="1">
    <citation type="submission" date="2019-02" db="EMBL/GenBank/DDBJ databases">
        <title>Deep-cultivation of Planctomycetes and their phenomic and genomic characterization uncovers novel biology.</title>
        <authorList>
            <person name="Wiegand S."/>
            <person name="Jogler M."/>
            <person name="Boedeker C."/>
            <person name="Pinto D."/>
            <person name="Vollmers J."/>
            <person name="Rivas-Marin E."/>
            <person name="Kohn T."/>
            <person name="Peeters S.H."/>
            <person name="Heuer A."/>
            <person name="Rast P."/>
            <person name="Oberbeckmann S."/>
            <person name="Bunk B."/>
            <person name="Jeske O."/>
            <person name="Meyerdierks A."/>
            <person name="Storesund J.E."/>
            <person name="Kallscheuer N."/>
            <person name="Luecker S."/>
            <person name="Lage O.M."/>
            <person name="Pohl T."/>
            <person name="Merkel B.J."/>
            <person name="Hornburger P."/>
            <person name="Mueller R.-W."/>
            <person name="Bruemmer F."/>
            <person name="Labrenz M."/>
            <person name="Spormann A.M."/>
            <person name="Op den Camp H."/>
            <person name="Overmann J."/>
            <person name="Amann R."/>
            <person name="Jetten M.S.M."/>
            <person name="Mascher T."/>
            <person name="Medema M.H."/>
            <person name="Devos D.P."/>
            <person name="Kaster A.-K."/>
            <person name="Ovreas L."/>
            <person name="Rohde M."/>
            <person name="Galperin M.Y."/>
            <person name="Jogler C."/>
        </authorList>
    </citation>
    <scope>NUCLEOTIDE SEQUENCE [LARGE SCALE GENOMIC DNA]</scope>
    <source>
        <strain evidence="3 4">Spa11</strain>
    </source>
</reference>
<dbReference type="AlphaFoldDB" id="A0A518KF21"/>
<keyword evidence="1" id="KW-1133">Transmembrane helix</keyword>
<keyword evidence="1" id="KW-0472">Membrane</keyword>
<evidence type="ECO:0000259" key="2">
    <source>
        <dbReference type="Pfam" id="PF07596"/>
    </source>
</evidence>
<dbReference type="RefSeq" id="WP_197529598.1">
    <property type="nucleotide sequence ID" value="NZ_CP036349.1"/>
</dbReference>
<evidence type="ECO:0000313" key="4">
    <source>
        <dbReference type="Proteomes" id="UP000316426"/>
    </source>
</evidence>
<keyword evidence="4" id="KW-1185">Reference proteome</keyword>
<dbReference type="InterPro" id="IPR045584">
    <property type="entry name" value="Pilin-like"/>
</dbReference>
<name>A0A518KF21_9BACT</name>
<feature type="transmembrane region" description="Helical" evidence="1">
    <location>
        <begin position="12"/>
        <end position="37"/>
    </location>
</feature>
<dbReference type="Pfam" id="PF07963">
    <property type="entry name" value="N_methyl"/>
    <property type="match status" value="1"/>
</dbReference>
<dbReference type="Gene3D" id="3.30.700.10">
    <property type="entry name" value="Glycoprotein, Type 4 Pilin"/>
    <property type="match status" value="1"/>
</dbReference>
<dbReference type="NCBIfam" id="TIGR02532">
    <property type="entry name" value="IV_pilin_GFxxxE"/>
    <property type="match status" value="1"/>
</dbReference>
<accession>A0A518KF21</accession>
<dbReference type="Pfam" id="PF07596">
    <property type="entry name" value="SBP_bac_10"/>
    <property type="match status" value="1"/>
</dbReference>
<dbReference type="SUPFAM" id="SSF54523">
    <property type="entry name" value="Pili subunits"/>
    <property type="match status" value="1"/>
</dbReference>